<feature type="region of interest" description="Disordered" evidence="1">
    <location>
        <begin position="47"/>
        <end position="66"/>
    </location>
</feature>
<name>A0A7J7R3N9_MYOMY</name>
<feature type="region of interest" description="Disordered" evidence="1">
    <location>
        <begin position="71"/>
        <end position="93"/>
    </location>
</feature>
<evidence type="ECO:0000256" key="1">
    <source>
        <dbReference type="SAM" id="MobiDB-lite"/>
    </source>
</evidence>
<comment type="caution">
    <text evidence="2">The sequence shown here is derived from an EMBL/GenBank/DDBJ whole genome shotgun (WGS) entry which is preliminary data.</text>
</comment>
<gene>
    <name evidence="2" type="ORF">mMyoMyo1_010903</name>
</gene>
<proteinExistence type="predicted"/>
<reference evidence="2 3" key="1">
    <citation type="journal article" date="2020" name="Nature">
        <title>Six reference-quality genomes reveal evolution of bat adaptations.</title>
        <authorList>
            <person name="Jebb D."/>
            <person name="Huang Z."/>
            <person name="Pippel M."/>
            <person name="Hughes G.M."/>
            <person name="Lavrichenko K."/>
            <person name="Devanna P."/>
            <person name="Winkler S."/>
            <person name="Jermiin L.S."/>
            <person name="Skirmuntt E.C."/>
            <person name="Katzourakis A."/>
            <person name="Burkitt-Gray L."/>
            <person name="Ray D.A."/>
            <person name="Sullivan K.A.M."/>
            <person name="Roscito J.G."/>
            <person name="Kirilenko B.M."/>
            <person name="Davalos L.M."/>
            <person name="Corthals A.P."/>
            <person name="Power M.L."/>
            <person name="Jones G."/>
            <person name="Ransome R.D."/>
            <person name="Dechmann D.K.N."/>
            <person name="Locatelli A.G."/>
            <person name="Puechmaille S.J."/>
            <person name="Fedrigo O."/>
            <person name="Jarvis E.D."/>
            <person name="Hiller M."/>
            <person name="Vernes S.C."/>
            <person name="Myers E.W."/>
            <person name="Teeling E.C."/>
        </authorList>
    </citation>
    <scope>NUCLEOTIDE SEQUENCE [LARGE SCALE GENOMIC DNA]</scope>
    <source>
        <strain evidence="2">MMyoMyo1</strain>
        <tissue evidence="2">Flight muscle</tissue>
    </source>
</reference>
<evidence type="ECO:0000313" key="3">
    <source>
        <dbReference type="Proteomes" id="UP000527355"/>
    </source>
</evidence>
<keyword evidence="3" id="KW-1185">Reference proteome</keyword>
<dbReference type="Proteomes" id="UP000527355">
    <property type="component" value="Unassembled WGS sequence"/>
</dbReference>
<organism evidence="2 3">
    <name type="scientific">Myotis myotis</name>
    <name type="common">Greater mouse-eared bat</name>
    <name type="synonym">Vespertilio myotis</name>
    <dbReference type="NCBI Taxonomy" id="51298"/>
    <lineage>
        <taxon>Eukaryota</taxon>
        <taxon>Metazoa</taxon>
        <taxon>Chordata</taxon>
        <taxon>Craniata</taxon>
        <taxon>Vertebrata</taxon>
        <taxon>Euteleostomi</taxon>
        <taxon>Mammalia</taxon>
        <taxon>Eutheria</taxon>
        <taxon>Laurasiatheria</taxon>
        <taxon>Chiroptera</taxon>
        <taxon>Yangochiroptera</taxon>
        <taxon>Vespertilionidae</taxon>
        <taxon>Myotis</taxon>
    </lineage>
</organism>
<accession>A0A7J7R3N9</accession>
<protein>
    <submittedName>
        <fullName evidence="2">Uncharacterized protein</fullName>
    </submittedName>
</protein>
<sequence>MPEVPREAGPVRGLAGDLAVRRGLQRGSSVPHPGRSPWRAGLLATHSRARGQPCSSRPLCSSPTIENVNTSSSKALALRGPAPPAPPSWAGGGAPGDQLCLQHAPGWSAVDLVHSLCSTLSRSECWGPSCRSHWAKTVVRGPRRCVPPPPRGGARPSGKRRAGRGGVSGGQGLCPRCPRCPPSPTAPPLPCPLALPHPETAQATPFTIAPNGVHLHQGHQSFPTSSVFGALKNTPEANFLKSISLLMSERKGERDTSMRRETHGPAASRTPPTGVGACSPGLCPDRESSPDLWVIGHHSTPEPHQLGPNANS</sequence>
<dbReference type="AlphaFoldDB" id="A0A7J7R3N9"/>
<feature type="region of interest" description="Disordered" evidence="1">
    <location>
        <begin position="250"/>
        <end position="312"/>
    </location>
</feature>
<evidence type="ECO:0000313" key="2">
    <source>
        <dbReference type="EMBL" id="KAF6270770.1"/>
    </source>
</evidence>
<feature type="region of interest" description="Disordered" evidence="1">
    <location>
        <begin position="142"/>
        <end position="170"/>
    </location>
</feature>
<feature type="region of interest" description="Disordered" evidence="1">
    <location>
        <begin position="1"/>
        <end position="42"/>
    </location>
</feature>
<feature type="compositionally biased region" description="Basic and acidic residues" evidence="1">
    <location>
        <begin position="250"/>
        <end position="263"/>
    </location>
</feature>
<dbReference type="EMBL" id="JABWUV010000038">
    <property type="protein sequence ID" value="KAF6270770.1"/>
    <property type="molecule type" value="Genomic_DNA"/>
</dbReference>
<feature type="compositionally biased region" description="Polar residues" evidence="1">
    <location>
        <begin position="53"/>
        <end position="66"/>
    </location>
</feature>